<keyword evidence="1" id="KW-0175">Coiled coil</keyword>
<dbReference type="KEGG" id="cbw:RR42_m1730"/>
<sequence length="169" mass="17482">MKRSLAIALTLLVALAAAATAGASAVGSYRAAQQRATEAQRTVAALRIQLDNAQGATEYVTRYVDRVREIRIKGDTIIKEVPRYVSPQADAACIVPVGFVRMHDAAAAGVLPDPGTGDADAAPAGLALSTVGATVADNYTTSHANAEQLARLQAMLRAQGVTVIGDDNP</sequence>
<organism evidence="3 4">
    <name type="scientific">Cupriavidus basilensis</name>
    <dbReference type="NCBI Taxonomy" id="68895"/>
    <lineage>
        <taxon>Bacteria</taxon>
        <taxon>Pseudomonadati</taxon>
        <taxon>Pseudomonadota</taxon>
        <taxon>Betaproteobacteria</taxon>
        <taxon>Burkholderiales</taxon>
        <taxon>Burkholderiaceae</taxon>
        <taxon>Cupriavidus</taxon>
    </lineage>
</organism>
<dbReference type="AlphaFoldDB" id="A0A0C4Y207"/>
<evidence type="ECO:0000256" key="2">
    <source>
        <dbReference type="SAM" id="SignalP"/>
    </source>
</evidence>
<keyword evidence="2" id="KW-0732">Signal</keyword>
<dbReference type="EMBL" id="CP010536">
    <property type="protein sequence ID" value="AJG19127.1"/>
    <property type="molecule type" value="Genomic_DNA"/>
</dbReference>
<reference evidence="3 4" key="1">
    <citation type="journal article" date="2015" name="Genome Announc.">
        <title>Complete Genome Sequence of Cupriavidus basilensis 4G11, Isolated from the Oak Ridge Field Research Center Site.</title>
        <authorList>
            <person name="Ray J."/>
            <person name="Waters R.J."/>
            <person name="Skerker J.M."/>
            <person name="Kuehl J.V."/>
            <person name="Price M.N."/>
            <person name="Huang J."/>
            <person name="Chakraborty R."/>
            <person name="Arkin A.P."/>
            <person name="Deutschbauer A."/>
        </authorList>
    </citation>
    <scope>NUCLEOTIDE SEQUENCE [LARGE SCALE GENOMIC DNA]</scope>
    <source>
        <strain evidence="3">4G11</strain>
    </source>
</reference>
<proteinExistence type="predicted"/>
<feature type="signal peptide" evidence="2">
    <location>
        <begin position="1"/>
        <end position="25"/>
    </location>
</feature>
<feature type="chain" id="PRO_5002173519" evidence="2">
    <location>
        <begin position="26"/>
        <end position="169"/>
    </location>
</feature>
<dbReference type="Proteomes" id="UP000031843">
    <property type="component" value="Chromosome main"/>
</dbReference>
<dbReference type="OrthoDB" id="6058858at2"/>
<name>A0A0C4Y207_9BURK</name>
<accession>A0A0C4Y207</accession>
<evidence type="ECO:0000256" key="1">
    <source>
        <dbReference type="SAM" id="Coils"/>
    </source>
</evidence>
<dbReference type="STRING" id="68895.RR42_m1730"/>
<keyword evidence="4" id="KW-1185">Reference proteome</keyword>
<dbReference type="RefSeq" id="WP_043345759.1">
    <property type="nucleotide sequence ID" value="NZ_CP010536.1"/>
</dbReference>
<evidence type="ECO:0000313" key="3">
    <source>
        <dbReference type="EMBL" id="AJG19127.1"/>
    </source>
</evidence>
<gene>
    <name evidence="3" type="ORF">RR42_m1730</name>
</gene>
<evidence type="ECO:0000313" key="4">
    <source>
        <dbReference type="Proteomes" id="UP000031843"/>
    </source>
</evidence>
<feature type="coiled-coil region" evidence="1">
    <location>
        <begin position="29"/>
        <end position="56"/>
    </location>
</feature>
<protein>
    <submittedName>
        <fullName evidence="3">Putative signal peptide protein</fullName>
    </submittedName>
</protein>